<feature type="transmembrane region" description="Helical" evidence="1">
    <location>
        <begin position="20"/>
        <end position="41"/>
    </location>
</feature>
<feature type="transmembrane region" description="Helical" evidence="1">
    <location>
        <begin position="177"/>
        <end position="196"/>
    </location>
</feature>
<proteinExistence type="predicted"/>
<keyword evidence="3" id="KW-1185">Reference proteome</keyword>
<feature type="transmembrane region" description="Helical" evidence="1">
    <location>
        <begin position="202"/>
        <end position="228"/>
    </location>
</feature>
<name>A0ABN2L952_9MICO</name>
<reference evidence="2 3" key="1">
    <citation type="journal article" date="2019" name="Int. J. Syst. Evol. Microbiol.">
        <title>The Global Catalogue of Microorganisms (GCM) 10K type strain sequencing project: providing services to taxonomists for standard genome sequencing and annotation.</title>
        <authorList>
            <consortium name="The Broad Institute Genomics Platform"/>
            <consortium name="The Broad Institute Genome Sequencing Center for Infectious Disease"/>
            <person name="Wu L."/>
            <person name="Ma J."/>
        </authorList>
    </citation>
    <scope>NUCLEOTIDE SEQUENCE [LARGE SCALE GENOMIC DNA]</scope>
    <source>
        <strain evidence="2 3">JCM 14736</strain>
    </source>
</reference>
<protein>
    <recommendedName>
        <fullName evidence="4">ABC transporter permease</fullName>
    </recommendedName>
</protein>
<dbReference type="RefSeq" id="WP_046453744.1">
    <property type="nucleotide sequence ID" value="NZ_BAAAOB010000001.1"/>
</dbReference>
<sequence>MNRIGKVIRLHLNKPSTMFVAPLTIVLLVLVMSAIIALALQRGGLDPNDPGYAVGARYNSGMMWSLPGFLVYYGVQAVATTFPFATATGSTRRSYVLGTAIANLIQSAFITAIMLALLGIELATGHWFMNVYALDVNGLGAGNPFVLAPVVFLGTFTLLSIGGVFGAIWLRFGPKGPAVLGLLLGLAAALSVLLLAPQLGEIIPAITGGILAGVAVAIAAIALVGTWLSMRRTSVR</sequence>
<dbReference type="EMBL" id="BAAAOB010000001">
    <property type="protein sequence ID" value="GAA1779443.1"/>
    <property type="molecule type" value="Genomic_DNA"/>
</dbReference>
<keyword evidence="1" id="KW-0472">Membrane</keyword>
<feature type="transmembrane region" description="Helical" evidence="1">
    <location>
        <begin position="96"/>
        <end position="120"/>
    </location>
</feature>
<feature type="transmembrane region" description="Helical" evidence="1">
    <location>
        <begin position="145"/>
        <end position="170"/>
    </location>
</feature>
<feature type="transmembrane region" description="Helical" evidence="1">
    <location>
        <begin position="61"/>
        <end position="84"/>
    </location>
</feature>
<evidence type="ECO:0000256" key="1">
    <source>
        <dbReference type="SAM" id="Phobius"/>
    </source>
</evidence>
<dbReference type="Proteomes" id="UP001500851">
    <property type="component" value="Unassembled WGS sequence"/>
</dbReference>
<accession>A0ABN2L952</accession>
<comment type="caution">
    <text evidence="2">The sequence shown here is derived from an EMBL/GenBank/DDBJ whole genome shotgun (WGS) entry which is preliminary data.</text>
</comment>
<evidence type="ECO:0000313" key="2">
    <source>
        <dbReference type="EMBL" id="GAA1779443.1"/>
    </source>
</evidence>
<organism evidence="2 3">
    <name type="scientific">Leucobacter iarius</name>
    <dbReference type="NCBI Taxonomy" id="333963"/>
    <lineage>
        <taxon>Bacteria</taxon>
        <taxon>Bacillati</taxon>
        <taxon>Actinomycetota</taxon>
        <taxon>Actinomycetes</taxon>
        <taxon>Micrococcales</taxon>
        <taxon>Microbacteriaceae</taxon>
        <taxon>Leucobacter</taxon>
    </lineage>
</organism>
<keyword evidence="1" id="KW-1133">Transmembrane helix</keyword>
<evidence type="ECO:0000313" key="3">
    <source>
        <dbReference type="Proteomes" id="UP001500851"/>
    </source>
</evidence>
<evidence type="ECO:0008006" key="4">
    <source>
        <dbReference type="Google" id="ProtNLM"/>
    </source>
</evidence>
<gene>
    <name evidence="2" type="ORF">GCM10009768_05390</name>
</gene>
<keyword evidence="1" id="KW-0812">Transmembrane</keyword>